<dbReference type="InterPro" id="IPR015424">
    <property type="entry name" value="PyrdxlP-dep_Trfase"/>
</dbReference>
<dbReference type="Proteomes" id="UP000324907">
    <property type="component" value="Unassembled WGS sequence"/>
</dbReference>
<keyword evidence="5" id="KW-1185">Reference proteome</keyword>
<organism evidence="2 5">
    <name type="scientific">Cafeteria roenbergensis</name>
    <name type="common">Marine flagellate</name>
    <dbReference type="NCBI Taxonomy" id="33653"/>
    <lineage>
        <taxon>Eukaryota</taxon>
        <taxon>Sar</taxon>
        <taxon>Stramenopiles</taxon>
        <taxon>Bigyra</taxon>
        <taxon>Opalozoa</taxon>
        <taxon>Bicosoecida</taxon>
        <taxon>Cafeteriaceae</taxon>
        <taxon>Cafeteria</taxon>
    </lineage>
</organism>
<dbReference type="Gene3D" id="3.40.640.10">
    <property type="entry name" value="Type I PLP-dependent aspartate aminotransferase-like (Major domain)"/>
    <property type="match status" value="1"/>
</dbReference>
<dbReference type="SUPFAM" id="SSF53383">
    <property type="entry name" value="PLP-dependent transferases"/>
    <property type="match status" value="1"/>
</dbReference>
<dbReference type="EMBL" id="VLTN01000002">
    <property type="protein sequence ID" value="KAA0157170.1"/>
    <property type="molecule type" value="Genomic_DNA"/>
</dbReference>
<dbReference type="Proteomes" id="UP000323011">
    <property type="component" value="Unassembled WGS sequence"/>
</dbReference>
<dbReference type="EMBL" id="VLTM01000001">
    <property type="protein sequence ID" value="KAA0169011.1"/>
    <property type="molecule type" value="Genomic_DNA"/>
</dbReference>
<evidence type="ECO:0000313" key="5">
    <source>
        <dbReference type="Proteomes" id="UP000323011"/>
    </source>
</evidence>
<comment type="caution">
    <text evidence="2">The sequence shown here is derived from an EMBL/GenBank/DDBJ whole genome shotgun (WGS) entry which is preliminary data.</text>
</comment>
<proteinExistence type="predicted"/>
<evidence type="ECO:0000313" key="4">
    <source>
        <dbReference type="EMBL" id="KAA0169011.1"/>
    </source>
</evidence>
<sequence>MAAASAATPEPIVYGQYTVPHFSEMVNFSVGQPASTMLPLDKIRQAAAKKFAETDVTFLQYGVVSGYEVFRKSLAAFLAKHYKRDVDPERLFATNGVTGGLTLLCSLFTTAGDSVVVEAPSYFLALNIFKELGLKVKEVGIDEEGMDVDALEALCKAGEAPRVVYTVPTFHNPTGYTMSPARREKLVALAEEYGFVVFADEVYQLLGFADTPEPPPSLCTYDKSEKGCVVSLGSFSKILAPALRMGWYEAHPALLARVAESGQLDSSGGINPVISGIVQVALDDGLQEEHLKAVKAELGARAKKLSSELEKQLPEGCSFAPIGGGYFVWIKLPEGVEGAPLLAHAAHSHKVRFLPGTKFGGPQLSGRIRLSISFYPPEGIEVGVARLAEAIRTFVANGCKPVAGDEALKAAAGTR</sequence>
<dbReference type="AlphaFoldDB" id="A0A5A8CY97"/>
<accession>A0A5A8CY97</accession>
<evidence type="ECO:0000313" key="6">
    <source>
        <dbReference type="Proteomes" id="UP000324907"/>
    </source>
</evidence>
<name>A0A5A8CY97_CAFRO</name>
<protein>
    <recommendedName>
        <fullName evidence="1">Aminotransferase class I/classII large domain-containing protein</fullName>
    </recommendedName>
</protein>
<reference evidence="5 6" key="1">
    <citation type="submission" date="2019-07" db="EMBL/GenBank/DDBJ databases">
        <title>Genomes of Cafeteria roenbergensis.</title>
        <authorList>
            <person name="Fischer M.G."/>
            <person name="Hackl T."/>
            <person name="Roman M."/>
        </authorList>
    </citation>
    <scope>NUCLEOTIDE SEQUENCE [LARGE SCALE GENOMIC DNA]</scope>
    <source>
        <strain evidence="2 5">BVI</strain>
        <strain evidence="4 7">Cflag</strain>
        <strain evidence="3 6">RCC970-E3</strain>
    </source>
</reference>
<feature type="domain" description="Aminotransferase class I/classII large" evidence="1">
    <location>
        <begin position="24"/>
        <end position="387"/>
    </location>
</feature>
<dbReference type="Gene3D" id="3.90.1150.10">
    <property type="entry name" value="Aspartate Aminotransferase, domain 1"/>
    <property type="match status" value="1"/>
</dbReference>
<evidence type="ECO:0000259" key="1">
    <source>
        <dbReference type="Pfam" id="PF00155"/>
    </source>
</evidence>
<dbReference type="InterPro" id="IPR004839">
    <property type="entry name" value="Aminotransferase_I/II_large"/>
</dbReference>
<dbReference type="GO" id="GO:0030170">
    <property type="term" value="F:pyridoxal phosphate binding"/>
    <property type="evidence" value="ECO:0007669"/>
    <property type="project" value="InterPro"/>
</dbReference>
<dbReference type="Pfam" id="PF00155">
    <property type="entry name" value="Aminotran_1_2"/>
    <property type="match status" value="1"/>
</dbReference>
<dbReference type="InterPro" id="IPR015421">
    <property type="entry name" value="PyrdxlP-dep_Trfase_major"/>
</dbReference>
<evidence type="ECO:0000313" key="2">
    <source>
        <dbReference type="EMBL" id="KAA0157170.1"/>
    </source>
</evidence>
<dbReference type="Proteomes" id="UP000325113">
    <property type="component" value="Unassembled WGS sequence"/>
</dbReference>
<dbReference type="CDD" id="cd00609">
    <property type="entry name" value="AAT_like"/>
    <property type="match status" value="1"/>
</dbReference>
<dbReference type="OMA" id="DFLQWPV"/>
<dbReference type="EMBL" id="VLTL01000031">
    <property type="protein sequence ID" value="KAA0167946.1"/>
    <property type="molecule type" value="Genomic_DNA"/>
</dbReference>
<dbReference type="PANTHER" id="PTHR42858:SF1">
    <property type="entry name" value="LD15494P"/>
    <property type="match status" value="1"/>
</dbReference>
<gene>
    <name evidence="3" type="ORF">FNF28_02692</name>
    <name evidence="2" type="ORF">FNF29_00522</name>
    <name evidence="4" type="ORF">FNF31_00171</name>
</gene>
<dbReference type="InterPro" id="IPR015422">
    <property type="entry name" value="PyrdxlP-dep_Trfase_small"/>
</dbReference>
<dbReference type="GO" id="GO:0047536">
    <property type="term" value="F:2-aminoadipate transaminase activity"/>
    <property type="evidence" value="ECO:0007669"/>
    <property type="project" value="TreeGrafter"/>
</dbReference>
<evidence type="ECO:0000313" key="3">
    <source>
        <dbReference type="EMBL" id="KAA0167946.1"/>
    </source>
</evidence>
<dbReference type="PANTHER" id="PTHR42858">
    <property type="entry name" value="AMINOTRANSFERASE"/>
    <property type="match status" value="1"/>
</dbReference>
<evidence type="ECO:0000313" key="7">
    <source>
        <dbReference type="Proteomes" id="UP000325113"/>
    </source>
</evidence>